<dbReference type="HOGENOM" id="CLU_1525270_0_0_1"/>
<evidence type="ECO:0000313" key="2">
    <source>
        <dbReference type="EMBL" id="KDR66723.1"/>
    </source>
</evidence>
<dbReference type="AlphaFoldDB" id="A0A067SIW9"/>
<feature type="region of interest" description="Disordered" evidence="1">
    <location>
        <begin position="1"/>
        <end position="87"/>
    </location>
</feature>
<evidence type="ECO:0000256" key="1">
    <source>
        <dbReference type="SAM" id="MobiDB-lite"/>
    </source>
</evidence>
<feature type="region of interest" description="Disordered" evidence="1">
    <location>
        <begin position="114"/>
        <end position="134"/>
    </location>
</feature>
<proteinExistence type="predicted"/>
<feature type="compositionally biased region" description="Basic and acidic residues" evidence="1">
    <location>
        <begin position="8"/>
        <end position="18"/>
    </location>
</feature>
<gene>
    <name evidence="2" type="ORF">GALMADRAFT_147612</name>
</gene>
<organism evidence="2 3">
    <name type="scientific">Galerina marginata (strain CBS 339.88)</name>
    <dbReference type="NCBI Taxonomy" id="685588"/>
    <lineage>
        <taxon>Eukaryota</taxon>
        <taxon>Fungi</taxon>
        <taxon>Dikarya</taxon>
        <taxon>Basidiomycota</taxon>
        <taxon>Agaricomycotina</taxon>
        <taxon>Agaricomycetes</taxon>
        <taxon>Agaricomycetidae</taxon>
        <taxon>Agaricales</taxon>
        <taxon>Agaricineae</taxon>
        <taxon>Strophariaceae</taxon>
        <taxon>Galerina</taxon>
    </lineage>
</organism>
<name>A0A067SIW9_GALM3</name>
<keyword evidence="3" id="KW-1185">Reference proteome</keyword>
<accession>A0A067SIW9</accession>
<reference evidence="3" key="1">
    <citation type="journal article" date="2014" name="Proc. Natl. Acad. Sci. U.S.A.">
        <title>Extensive sampling of basidiomycete genomes demonstrates inadequacy of the white-rot/brown-rot paradigm for wood decay fungi.</title>
        <authorList>
            <person name="Riley R."/>
            <person name="Salamov A.A."/>
            <person name="Brown D.W."/>
            <person name="Nagy L.G."/>
            <person name="Floudas D."/>
            <person name="Held B.W."/>
            <person name="Levasseur A."/>
            <person name="Lombard V."/>
            <person name="Morin E."/>
            <person name="Otillar R."/>
            <person name="Lindquist E.A."/>
            <person name="Sun H."/>
            <person name="LaButti K.M."/>
            <person name="Schmutz J."/>
            <person name="Jabbour D."/>
            <person name="Luo H."/>
            <person name="Baker S.E."/>
            <person name="Pisabarro A.G."/>
            <person name="Walton J.D."/>
            <person name="Blanchette R.A."/>
            <person name="Henrissat B."/>
            <person name="Martin F."/>
            <person name="Cullen D."/>
            <person name="Hibbett D.S."/>
            <person name="Grigoriev I.V."/>
        </authorList>
    </citation>
    <scope>NUCLEOTIDE SEQUENCE [LARGE SCALE GENOMIC DNA]</scope>
    <source>
        <strain evidence="3">CBS 339.88</strain>
    </source>
</reference>
<protein>
    <submittedName>
        <fullName evidence="2">Uncharacterized protein</fullName>
    </submittedName>
</protein>
<feature type="compositionally biased region" description="Basic and acidic residues" evidence="1">
    <location>
        <begin position="59"/>
        <end position="72"/>
    </location>
</feature>
<dbReference type="EMBL" id="KL142420">
    <property type="protein sequence ID" value="KDR66723.1"/>
    <property type="molecule type" value="Genomic_DNA"/>
</dbReference>
<feature type="region of interest" description="Disordered" evidence="1">
    <location>
        <begin position="155"/>
        <end position="176"/>
    </location>
</feature>
<feature type="compositionally biased region" description="Polar residues" evidence="1">
    <location>
        <begin position="44"/>
        <end position="57"/>
    </location>
</feature>
<evidence type="ECO:0000313" key="3">
    <source>
        <dbReference type="Proteomes" id="UP000027222"/>
    </source>
</evidence>
<sequence>MSIPVDGPTKDMPPERLRQMVPRLPVPTREERDVMGEGYKLQLLKTNGLRSQSQTKVKTGPERRKSRAERAATRSLGGEDIGFEDANPLFQIQAPSRAGRSSRARAQFSSPSMFMHHERKPQRKFPTAPAHRSMTSLASTTDLLETASSSRSLFLNIATGDGGGGSPIPGLRPNQQ</sequence>
<dbReference type="Proteomes" id="UP000027222">
    <property type="component" value="Unassembled WGS sequence"/>
</dbReference>